<protein>
    <recommendedName>
        <fullName evidence="5">Response regulatory domain-containing protein</fullName>
    </recommendedName>
</protein>
<proteinExistence type="predicted"/>
<evidence type="ECO:0000256" key="2">
    <source>
        <dbReference type="ARBA" id="ARBA00023012"/>
    </source>
</evidence>
<organism evidence="6 7">
    <name type="scientific">Candidatus Uhrbacteria bacterium CG22_combo_CG10-13_8_21_14_all_47_17</name>
    <dbReference type="NCBI Taxonomy" id="1975041"/>
    <lineage>
        <taxon>Bacteria</taxon>
        <taxon>Candidatus Uhriibacteriota</taxon>
    </lineage>
</organism>
<dbReference type="InterPro" id="IPR001789">
    <property type="entry name" value="Sig_transdc_resp-reg_receiver"/>
</dbReference>
<evidence type="ECO:0000256" key="3">
    <source>
        <dbReference type="PROSITE-ProRule" id="PRU00169"/>
    </source>
</evidence>
<evidence type="ECO:0000256" key="4">
    <source>
        <dbReference type="SAM" id="Phobius"/>
    </source>
</evidence>
<sequence length="276" mass="30068">MKLTVLLVEDDKLFATIHAEALRDLGYTVLFAEDGEDGVKKAQTENPNVIVLDIGLPKKDGFEVLKELKASDETSSIPVIMYSRLSAREDVNQALALGASEYLIKSQHTPEDLAEHVQRFASLRAGFSSVQRVLLFGTLCVLLGITFYQYLVFRDRSYDADTLLAAERARQAFLAAAQEQSTLVCDSGSALSACRVCTGGDCTAGDQTQTVLHSEWFGSGEACTENSTAPCALSVEWVAGKEGDLRQARIRFYQRRSRDGRAGGRTYVLGPAGISL</sequence>
<dbReference type="SMART" id="SM00448">
    <property type="entry name" value="REC"/>
    <property type="match status" value="1"/>
</dbReference>
<dbReference type="InterPro" id="IPR050595">
    <property type="entry name" value="Bact_response_regulator"/>
</dbReference>
<dbReference type="PROSITE" id="PS50110">
    <property type="entry name" value="RESPONSE_REGULATORY"/>
    <property type="match status" value="1"/>
</dbReference>
<name>A0A2H0BSJ0_9BACT</name>
<gene>
    <name evidence="6" type="ORF">COX00_02135</name>
</gene>
<evidence type="ECO:0000313" key="6">
    <source>
        <dbReference type="EMBL" id="PIP60645.1"/>
    </source>
</evidence>
<keyword evidence="4" id="KW-1133">Transmembrane helix</keyword>
<keyword evidence="4" id="KW-0472">Membrane</keyword>
<reference evidence="6 7" key="1">
    <citation type="submission" date="2017-09" db="EMBL/GenBank/DDBJ databases">
        <title>Depth-based differentiation of microbial function through sediment-hosted aquifers and enrichment of novel symbionts in the deep terrestrial subsurface.</title>
        <authorList>
            <person name="Probst A.J."/>
            <person name="Ladd B."/>
            <person name="Jarett J.K."/>
            <person name="Geller-Mcgrath D.E."/>
            <person name="Sieber C.M."/>
            <person name="Emerson J.B."/>
            <person name="Anantharaman K."/>
            <person name="Thomas B.C."/>
            <person name="Malmstrom R."/>
            <person name="Stieglmeier M."/>
            <person name="Klingl A."/>
            <person name="Woyke T."/>
            <person name="Ryan C.M."/>
            <person name="Banfield J.F."/>
        </authorList>
    </citation>
    <scope>NUCLEOTIDE SEQUENCE [LARGE SCALE GENOMIC DNA]</scope>
    <source>
        <strain evidence="6">CG22_combo_CG10-13_8_21_14_all_47_17</strain>
    </source>
</reference>
<dbReference type="Gene3D" id="3.40.50.2300">
    <property type="match status" value="1"/>
</dbReference>
<evidence type="ECO:0000313" key="7">
    <source>
        <dbReference type="Proteomes" id="UP000231581"/>
    </source>
</evidence>
<dbReference type="CDD" id="cd17574">
    <property type="entry name" value="REC_OmpR"/>
    <property type="match status" value="1"/>
</dbReference>
<dbReference type="Pfam" id="PF00072">
    <property type="entry name" value="Response_reg"/>
    <property type="match status" value="1"/>
</dbReference>
<dbReference type="PANTHER" id="PTHR44591:SF14">
    <property type="entry name" value="PROTEIN PILG"/>
    <property type="match status" value="1"/>
</dbReference>
<comment type="caution">
    <text evidence="6">The sequence shown here is derived from an EMBL/GenBank/DDBJ whole genome shotgun (WGS) entry which is preliminary data.</text>
</comment>
<feature type="transmembrane region" description="Helical" evidence="4">
    <location>
        <begin position="133"/>
        <end position="151"/>
    </location>
</feature>
<keyword evidence="1 3" id="KW-0597">Phosphoprotein</keyword>
<dbReference type="Proteomes" id="UP000231581">
    <property type="component" value="Unassembled WGS sequence"/>
</dbReference>
<dbReference type="EMBL" id="PCSZ01000042">
    <property type="protein sequence ID" value="PIP60645.1"/>
    <property type="molecule type" value="Genomic_DNA"/>
</dbReference>
<dbReference type="AlphaFoldDB" id="A0A2H0BSJ0"/>
<keyword evidence="2" id="KW-0902">Two-component regulatory system</keyword>
<feature type="domain" description="Response regulatory" evidence="5">
    <location>
        <begin position="4"/>
        <end position="120"/>
    </location>
</feature>
<keyword evidence="4" id="KW-0812">Transmembrane</keyword>
<evidence type="ECO:0000259" key="5">
    <source>
        <dbReference type="PROSITE" id="PS50110"/>
    </source>
</evidence>
<dbReference type="PANTHER" id="PTHR44591">
    <property type="entry name" value="STRESS RESPONSE REGULATOR PROTEIN 1"/>
    <property type="match status" value="1"/>
</dbReference>
<dbReference type="GO" id="GO:0000160">
    <property type="term" value="P:phosphorelay signal transduction system"/>
    <property type="evidence" value="ECO:0007669"/>
    <property type="project" value="UniProtKB-KW"/>
</dbReference>
<accession>A0A2H0BSJ0</accession>
<feature type="modified residue" description="4-aspartylphosphate" evidence="3">
    <location>
        <position position="53"/>
    </location>
</feature>
<dbReference type="SUPFAM" id="SSF52172">
    <property type="entry name" value="CheY-like"/>
    <property type="match status" value="1"/>
</dbReference>
<dbReference type="InterPro" id="IPR011006">
    <property type="entry name" value="CheY-like_superfamily"/>
</dbReference>
<evidence type="ECO:0000256" key="1">
    <source>
        <dbReference type="ARBA" id="ARBA00022553"/>
    </source>
</evidence>